<proteinExistence type="inferred from homology"/>
<evidence type="ECO:0000313" key="3">
    <source>
        <dbReference type="EMBL" id="EFX61256.1"/>
    </source>
</evidence>
<dbReference type="PhylomeDB" id="E9I424"/>
<dbReference type="OrthoDB" id="412647at2759"/>
<evidence type="ECO:0000256" key="1">
    <source>
        <dbReference type="ARBA" id="ARBA00005673"/>
    </source>
</evidence>
<accession>E9I424</accession>
<dbReference type="PANTHER" id="PTHR10953">
    <property type="entry name" value="UBIQUITIN-ACTIVATING ENZYME E1"/>
    <property type="match status" value="1"/>
</dbReference>
<evidence type="ECO:0000313" key="4">
    <source>
        <dbReference type="Proteomes" id="UP000000305"/>
    </source>
</evidence>
<protein>
    <recommendedName>
        <fullName evidence="2">THIF-type NAD/FAD binding fold domain-containing protein</fullName>
    </recommendedName>
</protein>
<keyword evidence="4" id="KW-1185">Reference proteome</keyword>
<dbReference type="InterPro" id="IPR045886">
    <property type="entry name" value="ThiF/MoeB/HesA"/>
</dbReference>
<organism evidence="3 4">
    <name type="scientific">Daphnia pulex</name>
    <name type="common">Water flea</name>
    <dbReference type="NCBI Taxonomy" id="6669"/>
    <lineage>
        <taxon>Eukaryota</taxon>
        <taxon>Metazoa</taxon>
        <taxon>Ecdysozoa</taxon>
        <taxon>Arthropoda</taxon>
        <taxon>Crustacea</taxon>
        <taxon>Branchiopoda</taxon>
        <taxon>Diplostraca</taxon>
        <taxon>Cladocera</taxon>
        <taxon>Anomopoda</taxon>
        <taxon>Daphniidae</taxon>
        <taxon>Daphnia</taxon>
    </lineage>
</organism>
<name>E9I424_DAPPU</name>
<dbReference type="HOGENOM" id="CLU_2457061_0_0_1"/>
<dbReference type="eggNOG" id="KOG2012">
    <property type="taxonomic scope" value="Eukaryota"/>
</dbReference>
<dbReference type="EMBL" id="GL734871">
    <property type="protein sequence ID" value="EFX61256.1"/>
    <property type="molecule type" value="Genomic_DNA"/>
</dbReference>
<dbReference type="Pfam" id="PF00899">
    <property type="entry name" value="ThiF"/>
    <property type="match status" value="1"/>
</dbReference>
<dbReference type="PANTHER" id="PTHR10953:SF162">
    <property type="entry name" value="SUMO-ACTIVATING ENZYME SUBUNIT 1"/>
    <property type="match status" value="1"/>
</dbReference>
<feature type="non-terminal residue" evidence="3">
    <location>
        <position position="1"/>
    </location>
</feature>
<dbReference type="InterPro" id="IPR000594">
    <property type="entry name" value="ThiF_NAD_FAD-bd"/>
</dbReference>
<reference evidence="3 4" key="1">
    <citation type="journal article" date="2011" name="Science">
        <title>The ecoresponsive genome of Daphnia pulex.</title>
        <authorList>
            <person name="Colbourne J.K."/>
            <person name="Pfrender M.E."/>
            <person name="Gilbert D."/>
            <person name="Thomas W.K."/>
            <person name="Tucker A."/>
            <person name="Oakley T.H."/>
            <person name="Tokishita S."/>
            <person name="Aerts A."/>
            <person name="Arnold G.J."/>
            <person name="Basu M.K."/>
            <person name="Bauer D.J."/>
            <person name="Caceres C.E."/>
            <person name="Carmel L."/>
            <person name="Casola C."/>
            <person name="Choi J.H."/>
            <person name="Detter J.C."/>
            <person name="Dong Q."/>
            <person name="Dusheyko S."/>
            <person name="Eads B.D."/>
            <person name="Frohlich T."/>
            <person name="Geiler-Samerotte K.A."/>
            <person name="Gerlach D."/>
            <person name="Hatcher P."/>
            <person name="Jogdeo S."/>
            <person name="Krijgsveld J."/>
            <person name="Kriventseva E.V."/>
            <person name="Kultz D."/>
            <person name="Laforsch C."/>
            <person name="Lindquist E."/>
            <person name="Lopez J."/>
            <person name="Manak J.R."/>
            <person name="Muller J."/>
            <person name="Pangilinan J."/>
            <person name="Patwardhan R.P."/>
            <person name="Pitluck S."/>
            <person name="Pritham E.J."/>
            <person name="Rechtsteiner A."/>
            <person name="Rho M."/>
            <person name="Rogozin I.B."/>
            <person name="Sakarya O."/>
            <person name="Salamov A."/>
            <person name="Schaack S."/>
            <person name="Shapiro H."/>
            <person name="Shiga Y."/>
            <person name="Skalitzky C."/>
            <person name="Smith Z."/>
            <person name="Souvorov A."/>
            <person name="Sung W."/>
            <person name="Tang Z."/>
            <person name="Tsuchiya D."/>
            <person name="Tu H."/>
            <person name="Vos H."/>
            <person name="Wang M."/>
            <person name="Wolf Y.I."/>
            <person name="Yamagata H."/>
            <person name="Yamada T."/>
            <person name="Ye Y."/>
            <person name="Shaw J.R."/>
            <person name="Andrews J."/>
            <person name="Crease T.J."/>
            <person name="Tang H."/>
            <person name="Lucas S.M."/>
            <person name="Robertson H.M."/>
            <person name="Bork P."/>
            <person name="Koonin E.V."/>
            <person name="Zdobnov E.M."/>
            <person name="Grigoriev I.V."/>
            <person name="Lynch M."/>
            <person name="Boore J.L."/>
        </authorList>
    </citation>
    <scope>NUCLEOTIDE SEQUENCE [LARGE SCALE GENOMIC DNA]</scope>
</reference>
<dbReference type="GO" id="GO:0008641">
    <property type="term" value="F:ubiquitin-like modifier activating enzyme activity"/>
    <property type="evidence" value="ECO:0007669"/>
    <property type="project" value="InterPro"/>
</dbReference>
<dbReference type="SUPFAM" id="SSF69572">
    <property type="entry name" value="Activating enzymes of the ubiquitin-like proteins"/>
    <property type="match status" value="1"/>
</dbReference>
<dbReference type="AlphaFoldDB" id="E9I424"/>
<dbReference type="InterPro" id="IPR035985">
    <property type="entry name" value="Ubiquitin-activating_enz"/>
</dbReference>
<evidence type="ECO:0000259" key="2">
    <source>
        <dbReference type="Pfam" id="PF00899"/>
    </source>
</evidence>
<dbReference type="Proteomes" id="UP000000305">
    <property type="component" value="Unassembled WGS sequence"/>
</dbReference>
<dbReference type="InParanoid" id="E9I424"/>
<sequence length="89" mass="9890">LGVEVAKNLILAGPKQVTIYDPNIVTIEDVGRNFYCRHEDVGKKSRAEASLTQLKDLNPNVNVSIATDTSVEYMLRLSYLDPPTMNVLL</sequence>
<dbReference type="KEGG" id="dpx:DAPPUDRAFT_70056"/>
<dbReference type="Gene3D" id="3.40.50.720">
    <property type="entry name" value="NAD(P)-binding Rossmann-like Domain"/>
    <property type="match status" value="1"/>
</dbReference>
<dbReference type="STRING" id="6669.E9I424"/>
<gene>
    <name evidence="3" type="ORF">DAPPUDRAFT_70056</name>
</gene>
<comment type="similarity">
    <text evidence="1">Belongs to the ubiquitin-activating E1 family.</text>
</comment>
<feature type="domain" description="THIF-type NAD/FAD binding fold" evidence="2">
    <location>
        <begin position="1"/>
        <end position="67"/>
    </location>
</feature>